<dbReference type="Proteomes" id="UP000541033">
    <property type="component" value="Unassembled WGS sequence"/>
</dbReference>
<evidence type="ECO:0000313" key="2">
    <source>
        <dbReference type="EMBL" id="NIH54431.1"/>
    </source>
</evidence>
<keyword evidence="1" id="KW-1133">Transmembrane helix</keyword>
<proteinExistence type="predicted"/>
<evidence type="ECO:0000256" key="1">
    <source>
        <dbReference type="SAM" id="Phobius"/>
    </source>
</evidence>
<sequence>MSRLFGTWSKGRILFLAVGILLVGAGIWMIGSNLSA</sequence>
<dbReference type="AlphaFoldDB" id="A0A7X5R2M6"/>
<accession>A0A7X5R2M6</accession>
<keyword evidence="3" id="KW-1185">Reference proteome</keyword>
<comment type="caution">
    <text evidence="2">The sequence shown here is derived from an EMBL/GenBank/DDBJ whole genome shotgun (WGS) entry which is preliminary data.</text>
</comment>
<keyword evidence="1" id="KW-0812">Transmembrane</keyword>
<keyword evidence="1" id="KW-0472">Membrane</keyword>
<name>A0A7X5R2M6_9MICO</name>
<evidence type="ECO:0000313" key="3">
    <source>
        <dbReference type="Proteomes" id="UP000541033"/>
    </source>
</evidence>
<feature type="transmembrane region" description="Helical" evidence="1">
    <location>
        <begin position="12"/>
        <end position="31"/>
    </location>
</feature>
<dbReference type="EMBL" id="JAAMOX010000002">
    <property type="protein sequence ID" value="NIH54431.1"/>
    <property type="molecule type" value="Genomic_DNA"/>
</dbReference>
<reference evidence="2 3" key="1">
    <citation type="submission" date="2020-02" db="EMBL/GenBank/DDBJ databases">
        <title>Sequencing the genomes of 1000 actinobacteria strains.</title>
        <authorList>
            <person name="Klenk H.-P."/>
        </authorList>
    </citation>
    <scope>NUCLEOTIDE SEQUENCE [LARGE SCALE GENOMIC DNA]</scope>
    <source>
        <strain evidence="2 3">DSM 27960</strain>
    </source>
</reference>
<gene>
    <name evidence="2" type="ORF">FHX76_002327</name>
</gene>
<organism evidence="2 3">
    <name type="scientific">Lysinibacter cavernae</name>
    <dbReference type="NCBI Taxonomy" id="1640652"/>
    <lineage>
        <taxon>Bacteria</taxon>
        <taxon>Bacillati</taxon>
        <taxon>Actinomycetota</taxon>
        <taxon>Actinomycetes</taxon>
        <taxon>Micrococcales</taxon>
        <taxon>Microbacteriaceae</taxon>
        <taxon>Lysinibacter</taxon>
    </lineage>
</organism>
<protein>
    <submittedName>
        <fullName evidence="2">Uncharacterized protein</fullName>
    </submittedName>
</protein>